<dbReference type="RefSeq" id="XP_018390718.1">
    <property type="nucleotide sequence ID" value="XM_018531204.1"/>
</dbReference>
<feature type="domain" description="Heterokaryon incompatibility" evidence="1">
    <location>
        <begin position="170"/>
        <end position="325"/>
    </location>
</feature>
<dbReference type="AlphaFoldDB" id="A0A177E042"/>
<gene>
    <name evidence="2" type="ORF">CC77DRAFT_311229</name>
</gene>
<reference evidence="2 3" key="1">
    <citation type="submission" date="2016-05" db="EMBL/GenBank/DDBJ databases">
        <title>Comparative analysis of secretome profiles of manganese(II)-oxidizing ascomycete fungi.</title>
        <authorList>
            <consortium name="DOE Joint Genome Institute"/>
            <person name="Zeiner C.A."/>
            <person name="Purvine S.O."/>
            <person name="Zink E.M."/>
            <person name="Wu S."/>
            <person name="Pasa-Tolic L."/>
            <person name="Chaput D.L."/>
            <person name="Haridas S."/>
            <person name="Grigoriev I.V."/>
            <person name="Santelli C.M."/>
            <person name="Hansel C.M."/>
        </authorList>
    </citation>
    <scope>NUCLEOTIDE SEQUENCE [LARGE SCALE GENOMIC DNA]</scope>
    <source>
        <strain evidence="2 3">SRC1lrK2f</strain>
    </source>
</reference>
<sequence>MDVVAAECRMQEDKQAVTTEATGTSIAPQEGWIGIPRLHHQTELWIPDTAEELARQTVSSAVHFPETRRRHCRTASPRNTDVSWKDMPTHLVPFLPYIEKRDSEADTSVLAQDATILDVGIIQTWIDRCEKLHGIRCHGSRISQMHSPFPSYLVDVERGCLVAAPERPRYVALSYVWGRAEASACATKSNLKELQEHNGLYNGIISLPSLIRDAINLMRDLGLPYLWVDRITIIQDDDATKHHQLSVMGEIYAGSLFTLVAAQNEEASLSLYGHRRMALVHGDSPSKQEKRRADGQPLDGAKYMLDQAVSLMQTKWYSRGWTFQEYIFSTRRVIFQNDTVNWECLCASWHECQDISRLTLAPSHTPTPNFDTSATKMDVPVAGLHNSLWPDMMRFTRLMTLFNERDLTFPEDVLDAFISCLAHLSSVFPGGFISGLPTMCFDAALLWQPWAFLKRRKPRRLSAGETILPSWFWAGWEGIINSESWRSAANYQFEYSPISDIPQYTSWRTISTVQWTYSKTLTSERSLITMPLQFRRPAFTKPGDSLPPGWTLSTSLGEDGNAVRHSCDPSVPFRFPIPILDQTSRRQPVVNARFLHCITKHAFLTLGKEFLNTTSGCPSIQLLTDSGRWAGCLRLNFIPSHARDETSTSSAPALKHRSRDTSKALPSFSFTTPLHTEVADALYDPARMGDELCELIEISAGSVEDWEIDARNFDEWYQEDCGWKQGLYEFVNVLWVRRVEGVAYRKALGRVRKDVWESEAKEKVEITLG</sequence>
<dbReference type="OMA" id="WSWISHH"/>
<name>A0A177E042_ALTAL</name>
<dbReference type="EMBL" id="KV441470">
    <property type="protein sequence ID" value="OAG25297.1"/>
    <property type="molecule type" value="Genomic_DNA"/>
</dbReference>
<dbReference type="Proteomes" id="UP000077248">
    <property type="component" value="Unassembled WGS sequence"/>
</dbReference>
<dbReference type="InterPro" id="IPR010730">
    <property type="entry name" value="HET"/>
</dbReference>
<evidence type="ECO:0000313" key="3">
    <source>
        <dbReference type="Proteomes" id="UP000077248"/>
    </source>
</evidence>
<dbReference type="VEuPathDB" id="FungiDB:CC77DRAFT_311229"/>
<dbReference type="KEGG" id="aalt:CC77DRAFT_311229"/>
<keyword evidence="3" id="KW-1185">Reference proteome</keyword>
<accession>A0A177E042</accession>
<dbReference type="Pfam" id="PF06985">
    <property type="entry name" value="HET"/>
    <property type="match status" value="1"/>
</dbReference>
<dbReference type="PANTHER" id="PTHR33112:SF16">
    <property type="entry name" value="HETEROKARYON INCOMPATIBILITY DOMAIN-CONTAINING PROTEIN"/>
    <property type="match status" value="1"/>
</dbReference>
<evidence type="ECO:0000259" key="1">
    <source>
        <dbReference type="Pfam" id="PF06985"/>
    </source>
</evidence>
<dbReference type="STRING" id="5599.A0A177E042"/>
<protein>
    <submittedName>
        <fullName evidence="2">HET-domain-containing protein</fullName>
    </submittedName>
</protein>
<evidence type="ECO:0000313" key="2">
    <source>
        <dbReference type="EMBL" id="OAG25297.1"/>
    </source>
</evidence>
<proteinExistence type="predicted"/>
<dbReference type="PANTHER" id="PTHR33112">
    <property type="entry name" value="DOMAIN PROTEIN, PUTATIVE-RELATED"/>
    <property type="match status" value="1"/>
</dbReference>
<organism evidence="2 3">
    <name type="scientific">Alternaria alternata</name>
    <name type="common">Alternaria rot fungus</name>
    <name type="synonym">Torula alternata</name>
    <dbReference type="NCBI Taxonomy" id="5599"/>
    <lineage>
        <taxon>Eukaryota</taxon>
        <taxon>Fungi</taxon>
        <taxon>Dikarya</taxon>
        <taxon>Ascomycota</taxon>
        <taxon>Pezizomycotina</taxon>
        <taxon>Dothideomycetes</taxon>
        <taxon>Pleosporomycetidae</taxon>
        <taxon>Pleosporales</taxon>
        <taxon>Pleosporineae</taxon>
        <taxon>Pleosporaceae</taxon>
        <taxon>Alternaria</taxon>
        <taxon>Alternaria sect. Alternaria</taxon>
        <taxon>Alternaria alternata complex</taxon>
    </lineage>
</organism>
<dbReference type="GeneID" id="29116798"/>